<feature type="transmembrane region" description="Helical" evidence="1">
    <location>
        <begin position="7"/>
        <end position="25"/>
    </location>
</feature>
<name>A0ABW1IKQ0_9BACL</name>
<evidence type="ECO:0000313" key="2">
    <source>
        <dbReference type="EMBL" id="MFC5985655.1"/>
    </source>
</evidence>
<sequence>MKRSQYGYIGALVLYGAYIFGYVFGWTLNGKLGIQIFGLPSLYQWLPLLSAMMAGVSSYFRWKDVAAQCFQRRVTAVILMCSVVYIVLFLIFFASADEAWLLSMLMFVIGTCAVIDLMQECARRLGMNPFWTGVGAVLVLCGTLGLHIPGQAVSAPYFQHKIALSEANRHTKGTIAVPEMITRNALVADGLAAWIGNSTQLTVEAPKDDRRTEEVEQIKNILASITSENPSSEIGYTVNEQFYRQIPNQNTPDGLMEALALFNELTGKDMTQGQKVMGIGTILEDGRIEAVPGIYQYTAAALRADPDVFFVPLESLAEAVIAAPDMLIVPVTTFEEVLYFLNQPVTFWPIVNFGLYCH</sequence>
<feature type="transmembrane region" description="Helical" evidence="1">
    <location>
        <begin position="130"/>
        <end position="148"/>
    </location>
</feature>
<organism evidence="2 3">
    <name type="scientific">Marinicrinis lubricantis</name>
    <dbReference type="NCBI Taxonomy" id="2086470"/>
    <lineage>
        <taxon>Bacteria</taxon>
        <taxon>Bacillati</taxon>
        <taxon>Bacillota</taxon>
        <taxon>Bacilli</taxon>
        <taxon>Bacillales</taxon>
        <taxon>Paenibacillaceae</taxon>
    </lineage>
</organism>
<evidence type="ECO:0000313" key="3">
    <source>
        <dbReference type="Proteomes" id="UP001596250"/>
    </source>
</evidence>
<feature type="transmembrane region" description="Helical" evidence="1">
    <location>
        <begin position="74"/>
        <end position="93"/>
    </location>
</feature>
<feature type="transmembrane region" description="Helical" evidence="1">
    <location>
        <begin position="99"/>
        <end position="118"/>
    </location>
</feature>
<comment type="caution">
    <text evidence="2">The sequence shown here is derived from an EMBL/GenBank/DDBJ whole genome shotgun (WGS) entry which is preliminary data.</text>
</comment>
<gene>
    <name evidence="2" type="ORF">ACFPXP_04305</name>
</gene>
<accession>A0ABW1IKQ0</accession>
<dbReference type="InterPro" id="IPR020568">
    <property type="entry name" value="Ribosomal_Su5_D2-typ_SF"/>
</dbReference>
<evidence type="ECO:0000256" key="1">
    <source>
        <dbReference type="SAM" id="Phobius"/>
    </source>
</evidence>
<dbReference type="Gene3D" id="3.30.230.10">
    <property type="match status" value="1"/>
</dbReference>
<keyword evidence="1" id="KW-0812">Transmembrane</keyword>
<dbReference type="EMBL" id="JBHSQV010000029">
    <property type="protein sequence ID" value="MFC5985655.1"/>
    <property type="molecule type" value="Genomic_DNA"/>
</dbReference>
<keyword evidence="1" id="KW-0472">Membrane</keyword>
<dbReference type="SUPFAM" id="SSF54211">
    <property type="entry name" value="Ribosomal protein S5 domain 2-like"/>
    <property type="match status" value="1"/>
</dbReference>
<keyword evidence="1" id="KW-1133">Transmembrane helix</keyword>
<dbReference type="InterPro" id="IPR014721">
    <property type="entry name" value="Ribsml_uS5_D2-typ_fold_subgr"/>
</dbReference>
<dbReference type="Proteomes" id="UP001596250">
    <property type="component" value="Unassembled WGS sequence"/>
</dbReference>
<reference evidence="3" key="1">
    <citation type="journal article" date="2019" name="Int. J. Syst. Evol. Microbiol.">
        <title>The Global Catalogue of Microorganisms (GCM) 10K type strain sequencing project: providing services to taxonomists for standard genome sequencing and annotation.</title>
        <authorList>
            <consortium name="The Broad Institute Genomics Platform"/>
            <consortium name="The Broad Institute Genome Sequencing Center for Infectious Disease"/>
            <person name="Wu L."/>
            <person name="Ma J."/>
        </authorList>
    </citation>
    <scope>NUCLEOTIDE SEQUENCE [LARGE SCALE GENOMIC DNA]</scope>
    <source>
        <strain evidence="3">CCM 8749</strain>
    </source>
</reference>
<dbReference type="RefSeq" id="WP_379892713.1">
    <property type="nucleotide sequence ID" value="NZ_CBCSCT010000012.1"/>
</dbReference>
<proteinExistence type="predicted"/>
<keyword evidence="3" id="KW-1185">Reference proteome</keyword>
<protein>
    <submittedName>
        <fullName evidence="2">Uncharacterized protein</fullName>
    </submittedName>
</protein>
<feature type="transmembrane region" description="Helical" evidence="1">
    <location>
        <begin position="45"/>
        <end position="62"/>
    </location>
</feature>